<dbReference type="CDD" id="cd18793">
    <property type="entry name" value="SF2_C_SNF"/>
    <property type="match status" value="1"/>
</dbReference>
<dbReference type="PROSITE" id="PS50096">
    <property type="entry name" value="IQ"/>
    <property type="match status" value="1"/>
</dbReference>
<dbReference type="PROSITE" id="PS51192">
    <property type="entry name" value="HELICASE_ATP_BIND_1"/>
    <property type="match status" value="1"/>
</dbReference>
<evidence type="ECO:0000256" key="9">
    <source>
        <dbReference type="ARBA" id="ARBA00023015"/>
    </source>
</evidence>
<dbReference type="InterPro" id="IPR049730">
    <property type="entry name" value="SNF2/RAD54-like_C"/>
</dbReference>
<comment type="subcellular location">
    <subcellularLocation>
        <location evidence="1">Nucleus</location>
    </subcellularLocation>
</comment>
<dbReference type="InterPro" id="IPR038718">
    <property type="entry name" value="SNF2-like_sf"/>
</dbReference>
<dbReference type="InterPro" id="IPR000330">
    <property type="entry name" value="SNF2_N"/>
</dbReference>
<dbReference type="InterPro" id="IPR016197">
    <property type="entry name" value="Chromo-like_dom_sf"/>
</dbReference>
<dbReference type="SMART" id="SM00298">
    <property type="entry name" value="CHROMO"/>
    <property type="match status" value="2"/>
</dbReference>
<dbReference type="Pfam" id="PF00385">
    <property type="entry name" value="Chromo"/>
    <property type="match status" value="2"/>
</dbReference>
<keyword evidence="7" id="KW-0067">ATP-binding</keyword>
<dbReference type="PANTHER" id="PTHR45623:SF14">
    <property type="entry name" value="CHROMODOMAIN-HELICASE-DNA-BINDING PROTEIN 1"/>
    <property type="match status" value="1"/>
</dbReference>
<keyword evidence="3" id="KW-0677">Repeat</keyword>
<dbReference type="InterPro" id="IPR014001">
    <property type="entry name" value="Helicase_ATP-bd"/>
</dbReference>
<evidence type="ECO:0000259" key="15">
    <source>
        <dbReference type="PROSITE" id="PS51192"/>
    </source>
</evidence>
<dbReference type="FunFam" id="3.40.50.10810:FF:000005">
    <property type="entry name" value="Photoperiod-independent early flowering 1"/>
    <property type="match status" value="1"/>
</dbReference>
<evidence type="ECO:0000313" key="18">
    <source>
        <dbReference type="Proteomes" id="UP001211065"/>
    </source>
</evidence>
<feature type="region of interest" description="Disordered" evidence="13">
    <location>
        <begin position="1308"/>
        <end position="1342"/>
    </location>
</feature>
<dbReference type="Pfam" id="PF00176">
    <property type="entry name" value="SNF2-rel_dom"/>
    <property type="match status" value="1"/>
</dbReference>
<feature type="region of interest" description="Disordered" evidence="13">
    <location>
        <begin position="931"/>
        <end position="950"/>
    </location>
</feature>
<feature type="region of interest" description="Disordered" evidence="13">
    <location>
        <begin position="168"/>
        <end position="202"/>
    </location>
</feature>
<keyword evidence="8" id="KW-0156">Chromatin regulator</keyword>
<dbReference type="CDD" id="cd18659">
    <property type="entry name" value="CD2_tandem"/>
    <property type="match status" value="1"/>
</dbReference>
<dbReference type="GO" id="GO:0016887">
    <property type="term" value="F:ATP hydrolysis activity"/>
    <property type="evidence" value="ECO:0007669"/>
    <property type="project" value="TreeGrafter"/>
</dbReference>
<dbReference type="SMART" id="SM00490">
    <property type="entry name" value="HELICc"/>
    <property type="match status" value="1"/>
</dbReference>
<evidence type="ECO:0000256" key="1">
    <source>
        <dbReference type="ARBA" id="ARBA00004123"/>
    </source>
</evidence>
<evidence type="ECO:0000256" key="8">
    <source>
        <dbReference type="ARBA" id="ARBA00022853"/>
    </source>
</evidence>
<evidence type="ECO:0000256" key="11">
    <source>
        <dbReference type="ARBA" id="ARBA00023163"/>
    </source>
</evidence>
<keyword evidence="6" id="KW-0347">Helicase</keyword>
<gene>
    <name evidence="17" type="ORF">HK099_002440</name>
</gene>
<dbReference type="PROSITE" id="PS00598">
    <property type="entry name" value="CHROMO_1"/>
    <property type="match status" value="1"/>
</dbReference>
<feature type="region of interest" description="Disordered" evidence="13">
    <location>
        <begin position="1451"/>
        <end position="1481"/>
    </location>
</feature>
<protein>
    <submittedName>
        <fullName evidence="17">Uncharacterized protein</fullName>
    </submittedName>
</protein>
<dbReference type="Gene3D" id="6.10.140.1440">
    <property type="match status" value="1"/>
</dbReference>
<dbReference type="Gene3D" id="3.40.50.10810">
    <property type="entry name" value="Tandem AAA-ATPase domain"/>
    <property type="match status" value="1"/>
</dbReference>
<evidence type="ECO:0000256" key="10">
    <source>
        <dbReference type="ARBA" id="ARBA00023125"/>
    </source>
</evidence>
<feature type="domain" description="Helicase ATP-binding" evidence="15">
    <location>
        <begin position="437"/>
        <end position="607"/>
    </location>
</feature>
<dbReference type="InterPro" id="IPR025260">
    <property type="entry name" value="CHD1-like_C"/>
</dbReference>
<dbReference type="SUPFAM" id="SSF52540">
    <property type="entry name" value="P-loop containing nucleoside triphosphate hydrolases"/>
    <property type="match status" value="2"/>
</dbReference>
<dbReference type="GO" id="GO:0003682">
    <property type="term" value="F:chromatin binding"/>
    <property type="evidence" value="ECO:0007669"/>
    <property type="project" value="TreeGrafter"/>
</dbReference>
<keyword evidence="10" id="KW-0238">DNA-binding</keyword>
<evidence type="ECO:0000256" key="6">
    <source>
        <dbReference type="ARBA" id="ARBA00022806"/>
    </source>
</evidence>
<dbReference type="GO" id="GO:0003677">
    <property type="term" value="F:DNA binding"/>
    <property type="evidence" value="ECO:0007669"/>
    <property type="project" value="UniProtKB-KW"/>
</dbReference>
<evidence type="ECO:0000259" key="16">
    <source>
        <dbReference type="PROSITE" id="PS51194"/>
    </source>
</evidence>
<dbReference type="Pfam" id="PF00271">
    <property type="entry name" value="Helicase_C"/>
    <property type="match status" value="1"/>
</dbReference>
<dbReference type="GO" id="GO:0005634">
    <property type="term" value="C:nucleus"/>
    <property type="evidence" value="ECO:0007669"/>
    <property type="project" value="UniProtKB-SubCell"/>
</dbReference>
<dbReference type="SUPFAM" id="SSF54160">
    <property type="entry name" value="Chromo domain-like"/>
    <property type="match status" value="2"/>
</dbReference>
<dbReference type="Pfam" id="PF13907">
    <property type="entry name" value="CHD1-like_C"/>
    <property type="match status" value="1"/>
</dbReference>
<dbReference type="PROSITE" id="PS51194">
    <property type="entry name" value="HELICASE_CTER"/>
    <property type="match status" value="1"/>
</dbReference>
<feature type="domain" description="Chromo" evidence="14">
    <location>
        <begin position="236"/>
        <end position="297"/>
    </location>
</feature>
<dbReference type="PROSITE" id="PS50013">
    <property type="entry name" value="CHROMO_2"/>
    <property type="match status" value="2"/>
</dbReference>
<name>A0AAD5U5M2_9FUNG</name>
<dbReference type="Proteomes" id="UP001211065">
    <property type="component" value="Unassembled WGS sequence"/>
</dbReference>
<feature type="compositionally biased region" description="Acidic residues" evidence="13">
    <location>
        <begin position="103"/>
        <end position="139"/>
    </location>
</feature>
<dbReference type="Gene3D" id="3.40.50.300">
    <property type="entry name" value="P-loop containing nucleotide triphosphate hydrolases"/>
    <property type="match status" value="1"/>
</dbReference>
<feature type="compositionally biased region" description="Acidic residues" evidence="13">
    <location>
        <begin position="70"/>
        <end position="89"/>
    </location>
</feature>
<evidence type="ECO:0000256" key="3">
    <source>
        <dbReference type="ARBA" id="ARBA00022737"/>
    </source>
</evidence>
<evidence type="ECO:0000256" key="2">
    <source>
        <dbReference type="ARBA" id="ARBA00009220"/>
    </source>
</evidence>
<proteinExistence type="inferred from homology"/>
<sequence length="1481" mass="169811">MDFPSPTPLSNTNSPSIDANKKILSASINKKTNNENSEVTELPNTTIKIPMLSNKINSNLKQDQNYLNVEDSEQEEESNSEQGDEEDDSFVPKKSKYPKQPLSDDEDQYDDNEYPSDEQYNDQDPSDFDDDVDNSDESEYGSRKKKSKYKAKKKFNVIKVKKIKKVKFSSENDSSDSEQDYRPSMDDMSVSNYVNPHNRNDGLNYDESLIDEMLGLNDEENVIEYIYENADEPEADAIEIIIDNKKEGNDVKFLIKWKNKSHIHNTWEIAADLKGIKGYRKLENYQKKMQQEEEYRQQSDISKEEIEHLDINKEIERQTYEDYTKVERIVSVRECVSSIEDDDDEDTFNNSAKLEYFVKWKNLSYENCTWEPSHLLSNEYQNEIDSLLDRNSSEKVPHKSASVTKHRPVFKPFSVQPKYMKGGTLRSYQLEGVNWMAYLWHQNDNGILADEMGLGKTIQTISFLQYLFNTINLYGPFLVVVPLSTLSNWAREFNKWAPEINMLVYNGNGASRSVIREHEFYFEGTEKLKFNALLTTFELILKDKDELGQIKWMYLAVDEAHRLKNSESQLHEALKDFYTQNRLLITGTPLQNSIKELLSLTQFLMPDKFSEFEGFEIGVDNNEDEVQAENISKLQAKLKGYMLRRLKTDVEKSLPQKTERILRIELSPMQLTYYKNIYTKNFAQLNKSGGEKVSLMNIAMKLRMCSNHPYLFPNAEPLTKNKEERLRGLIMNSGKMVLLDKLLERLKADGNRVLIFSQFVMMLDVLTDYLIMKGYVFQRLDGSTGSDARKRSMEHFNAPDSTDFCFLLSTKAGGLGLNLETADTVIIFDSDWNPQNDLQAMARAHRIGQKKTVNIYRFVSKNTIEEEIIERAKRKMVIEYCIIKQMDTTGESMIYKNKKSKIDASGKLSREELELVLKFGAQNLFKQHDEENAAAAAASNEEDGSGAVPKNKLEEFNLDDILARAEHSDQIIEQAGGASDGGAAFVEQWKVADVGVGQMSWGEIIPESEQPKLSLSDEEKQLKEEYGGRKRTATMTYANEGRQDDEGRRKRKKVSTSLRKKRKSNDGNSPLDEKELRSLYTAMTKFGHPRLRLQQVIEDAELDGVEKEIILSAADKMIDVAYEAVSKGISSGSEKNGKLSESKKKEVEKYCSTFSVKTKVLYGDIYDFKQFNAVKLVCHVNLLKALTNRFDASTTEQQFKSFRISSKIKPVRQWGCSWGPKDDSLLMVGLFKHGLGIQSWEMIKNDPILGFKHKFNLDKKSGGGKEEDEGKDDKSTLPGTLHLYRRALSVLKVLCEDDELRDGLHKLNKRKKAKKDDSGSEEIFVRKPTKRQTMNSRESADMKSLPTFSNIKKRTSSNSKATEINGERVRELLEPIIENLRNLKDSLSSNSPTVALKENLFKVGDRVMFCCSEEKDSALEKKLWKYVKDFWPSQNVSWEQIRDIYIKFQDASGKDSKASSTTNLGVTGNDLKKEKEMKSSD</sequence>
<comment type="caution">
    <text evidence="17">The sequence shown here is derived from an EMBL/GenBank/DDBJ whole genome shotgun (WGS) entry which is preliminary data.</text>
</comment>
<evidence type="ECO:0000256" key="13">
    <source>
        <dbReference type="SAM" id="MobiDB-lite"/>
    </source>
</evidence>
<dbReference type="Pfam" id="PF23588">
    <property type="entry name" value="HTH_CHD1_Hrp3"/>
    <property type="match status" value="1"/>
</dbReference>
<evidence type="ECO:0000259" key="14">
    <source>
        <dbReference type="PROSITE" id="PS50013"/>
    </source>
</evidence>
<dbReference type="InterPro" id="IPR000953">
    <property type="entry name" value="Chromo/chromo_shadow_dom"/>
</dbReference>
<keyword evidence="4" id="KW-0547">Nucleotide-binding</keyword>
<keyword evidence="12" id="KW-0539">Nucleus</keyword>
<keyword evidence="11" id="KW-0804">Transcription</keyword>
<evidence type="ECO:0000256" key="4">
    <source>
        <dbReference type="ARBA" id="ARBA00022741"/>
    </source>
</evidence>
<dbReference type="SMART" id="SM00487">
    <property type="entry name" value="DEXDc"/>
    <property type="match status" value="1"/>
</dbReference>
<dbReference type="GO" id="GO:0000785">
    <property type="term" value="C:chromatin"/>
    <property type="evidence" value="ECO:0007669"/>
    <property type="project" value="TreeGrafter"/>
</dbReference>
<reference evidence="17" key="1">
    <citation type="submission" date="2020-05" db="EMBL/GenBank/DDBJ databases">
        <title>Phylogenomic resolution of chytrid fungi.</title>
        <authorList>
            <person name="Stajich J.E."/>
            <person name="Amses K."/>
            <person name="Simmons R."/>
            <person name="Seto K."/>
            <person name="Myers J."/>
            <person name="Bonds A."/>
            <person name="Quandt C.A."/>
            <person name="Barry K."/>
            <person name="Liu P."/>
            <person name="Grigoriev I."/>
            <person name="Longcore J.E."/>
            <person name="James T.Y."/>
        </authorList>
    </citation>
    <scope>NUCLEOTIDE SEQUENCE</scope>
    <source>
        <strain evidence="17">JEL0476</strain>
    </source>
</reference>
<accession>A0AAD5U5M2</accession>
<dbReference type="GO" id="GO:0042393">
    <property type="term" value="F:histone binding"/>
    <property type="evidence" value="ECO:0007669"/>
    <property type="project" value="TreeGrafter"/>
</dbReference>
<dbReference type="GO" id="GO:0005524">
    <property type="term" value="F:ATP binding"/>
    <property type="evidence" value="ECO:0007669"/>
    <property type="project" value="UniProtKB-KW"/>
</dbReference>
<dbReference type="GO" id="GO:0140658">
    <property type="term" value="F:ATP-dependent chromatin remodeler activity"/>
    <property type="evidence" value="ECO:0007669"/>
    <property type="project" value="TreeGrafter"/>
</dbReference>
<feature type="compositionally biased region" description="Basic residues" evidence="13">
    <location>
        <begin position="1049"/>
        <end position="1063"/>
    </location>
</feature>
<dbReference type="GO" id="GO:0004386">
    <property type="term" value="F:helicase activity"/>
    <property type="evidence" value="ECO:0007669"/>
    <property type="project" value="UniProtKB-KW"/>
</dbReference>
<feature type="domain" description="Chromo" evidence="14">
    <location>
        <begin position="324"/>
        <end position="399"/>
    </location>
</feature>
<dbReference type="PANTHER" id="PTHR45623">
    <property type="entry name" value="CHROMODOMAIN-HELICASE-DNA-BINDING PROTEIN 3-RELATED-RELATED"/>
    <property type="match status" value="1"/>
</dbReference>
<keyword evidence="18" id="KW-1185">Reference proteome</keyword>
<dbReference type="InterPro" id="IPR056302">
    <property type="entry name" value="CHD1-2/Hrp3_HTH"/>
</dbReference>
<evidence type="ECO:0000256" key="5">
    <source>
        <dbReference type="ARBA" id="ARBA00022801"/>
    </source>
</evidence>
<dbReference type="InterPro" id="IPR023779">
    <property type="entry name" value="Chromodomain_CS"/>
</dbReference>
<feature type="compositionally biased region" description="Basic and acidic residues" evidence="13">
    <location>
        <begin position="1015"/>
        <end position="1028"/>
    </location>
</feature>
<dbReference type="Gene3D" id="2.40.50.40">
    <property type="match status" value="2"/>
</dbReference>
<organism evidence="17 18">
    <name type="scientific">Clydaea vesicula</name>
    <dbReference type="NCBI Taxonomy" id="447962"/>
    <lineage>
        <taxon>Eukaryota</taxon>
        <taxon>Fungi</taxon>
        <taxon>Fungi incertae sedis</taxon>
        <taxon>Chytridiomycota</taxon>
        <taxon>Chytridiomycota incertae sedis</taxon>
        <taxon>Chytridiomycetes</taxon>
        <taxon>Lobulomycetales</taxon>
        <taxon>Lobulomycetaceae</taxon>
        <taxon>Clydaea</taxon>
    </lineage>
</organism>
<feature type="compositionally biased region" description="Basic and acidic residues" evidence="13">
    <location>
        <begin position="1470"/>
        <end position="1481"/>
    </location>
</feature>
<dbReference type="InterPro" id="IPR023780">
    <property type="entry name" value="Chromo_domain"/>
</dbReference>
<feature type="region of interest" description="Disordered" evidence="13">
    <location>
        <begin position="60"/>
        <end position="146"/>
    </location>
</feature>
<dbReference type="Gene3D" id="1.10.10.60">
    <property type="entry name" value="Homeodomain-like"/>
    <property type="match status" value="1"/>
</dbReference>
<dbReference type="SMART" id="SM01176">
    <property type="entry name" value="DUF4208"/>
    <property type="match status" value="1"/>
</dbReference>
<keyword evidence="9" id="KW-0805">Transcription regulation</keyword>
<dbReference type="InterPro" id="IPR001650">
    <property type="entry name" value="Helicase_C-like"/>
</dbReference>
<keyword evidence="5" id="KW-0378">Hydrolase</keyword>
<dbReference type="GO" id="GO:0034728">
    <property type="term" value="P:nucleosome organization"/>
    <property type="evidence" value="ECO:0007669"/>
    <property type="project" value="TreeGrafter"/>
</dbReference>
<comment type="similarity">
    <text evidence="2">Belongs to the SNF2/RAD54 helicase family. SWR1 subfamily.</text>
</comment>
<evidence type="ECO:0000313" key="17">
    <source>
        <dbReference type="EMBL" id="KAJ3222338.1"/>
    </source>
</evidence>
<dbReference type="InterPro" id="IPR027417">
    <property type="entry name" value="P-loop_NTPase"/>
</dbReference>
<evidence type="ECO:0000256" key="12">
    <source>
        <dbReference type="ARBA" id="ARBA00023242"/>
    </source>
</evidence>
<feature type="region of interest" description="Disordered" evidence="13">
    <location>
        <begin position="1002"/>
        <end position="1073"/>
    </location>
</feature>
<dbReference type="EMBL" id="JADGJW010000180">
    <property type="protein sequence ID" value="KAJ3222338.1"/>
    <property type="molecule type" value="Genomic_DNA"/>
</dbReference>
<dbReference type="CDD" id="cd18660">
    <property type="entry name" value="CD1_tandem"/>
    <property type="match status" value="1"/>
</dbReference>
<feature type="domain" description="Helicase C-terminal" evidence="16">
    <location>
        <begin position="738"/>
        <end position="901"/>
    </location>
</feature>
<evidence type="ECO:0000256" key="7">
    <source>
        <dbReference type="ARBA" id="ARBA00022840"/>
    </source>
</evidence>